<dbReference type="Proteomes" id="UP000538817">
    <property type="component" value="Unassembled WGS sequence"/>
</dbReference>
<feature type="compositionally biased region" description="Low complexity" evidence="1">
    <location>
        <begin position="91"/>
        <end position="105"/>
    </location>
</feature>
<accession>A0A7K6ZC14</accession>
<feature type="non-terminal residue" evidence="2">
    <location>
        <position position="284"/>
    </location>
</feature>
<dbReference type="GO" id="GO:0000226">
    <property type="term" value="P:microtubule cytoskeleton organization"/>
    <property type="evidence" value="ECO:0007669"/>
    <property type="project" value="TreeGrafter"/>
</dbReference>
<evidence type="ECO:0000313" key="2">
    <source>
        <dbReference type="EMBL" id="NWX81442.1"/>
    </source>
</evidence>
<dbReference type="Pfam" id="PF15244">
    <property type="entry name" value="HSD3"/>
    <property type="match status" value="1"/>
</dbReference>
<evidence type="ECO:0000256" key="1">
    <source>
        <dbReference type="SAM" id="MobiDB-lite"/>
    </source>
</evidence>
<dbReference type="GO" id="GO:0120200">
    <property type="term" value="C:rod photoreceptor outer segment"/>
    <property type="evidence" value="ECO:0007669"/>
    <property type="project" value="TreeGrafter"/>
</dbReference>
<dbReference type="GO" id="GO:0120206">
    <property type="term" value="C:photoreceptor distal connecting cilium"/>
    <property type="evidence" value="ECO:0007669"/>
    <property type="project" value="TreeGrafter"/>
</dbReference>
<dbReference type="PANTHER" id="PTHR14917">
    <property type="entry name" value="SPERMATOGENESIS-ASSOCIATED PROTEIN 7"/>
    <property type="match status" value="1"/>
</dbReference>
<name>A0A7K6ZC14_9AVES</name>
<feature type="non-terminal residue" evidence="2">
    <location>
        <position position="1"/>
    </location>
</feature>
<dbReference type="InterPro" id="IPR029357">
    <property type="entry name" value="SPATA7"/>
</dbReference>
<keyword evidence="3" id="KW-1185">Reference proteome</keyword>
<dbReference type="GO" id="GO:0045494">
    <property type="term" value="P:photoreceptor cell maintenance"/>
    <property type="evidence" value="ECO:0007669"/>
    <property type="project" value="TreeGrafter"/>
</dbReference>
<sequence>VADQQRREKLKKKIARCEKEMSEGKTGSRSSSRDSGRGLSSSAGKSSLEAEDTDLLFPSAPRAHPWPRALLPPDEPHLVRSSPLKYSGKYSGNTSNTSNSSVRTSSPRRKTSGLSCSCSTDSFVGLSHSQQHQETKCKVYSRDLLDRHSDFFTDSRKPFTPRTLISDAKSFLSQYRYYSPARRRRKGRYKQQVDAETQTDVISFPSADKASERKAMTDHQKIAVQAEDKRRVLDKFERKSAFQNSFPRYLIYSRKKHVKPSMLLSIQLILGPIRHPGDFSLAVS</sequence>
<feature type="region of interest" description="Disordered" evidence="1">
    <location>
        <begin position="1"/>
        <end position="115"/>
    </location>
</feature>
<proteinExistence type="predicted"/>
<dbReference type="GO" id="GO:0036064">
    <property type="term" value="C:ciliary basal body"/>
    <property type="evidence" value="ECO:0007669"/>
    <property type="project" value="TreeGrafter"/>
</dbReference>
<dbReference type="PANTHER" id="PTHR14917:SF2">
    <property type="entry name" value="SPERMATOGENESIS-ASSOCIATED PROTEIN 7"/>
    <property type="match status" value="1"/>
</dbReference>
<protein>
    <submittedName>
        <fullName evidence="2">SPAT7 protein</fullName>
    </submittedName>
</protein>
<organism evidence="2 3">
    <name type="scientific">Nothoprocta pentlandii</name>
    <dbReference type="NCBI Taxonomy" id="2585814"/>
    <lineage>
        <taxon>Eukaryota</taxon>
        <taxon>Metazoa</taxon>
        <taxon>Chordata</taxon>
        <taxon>Craniata</taxon>
        <taxon>Vertebrata</taxon>
        <taxon>Euteleostomi</taxon>
        <taxon>Archelosauria</taxon>
        <taxon>Archosauria</taxon>
        <taxon>Dinosauria</taxon>
        <taxon>Saurischia</taxon>
        <taxon>Theropoda</taxon>
        <taxon>Coelurosauria</taxon>
        <taxon>Aves</taxon>
        <taxon>Palaeognathae</taxon>
        <taxon>Tinamiformes</taxon>
        <taxon>Tinamidae</taxon>
        <taxon>Nothoprocta</taxon>
    </lineage>
</organism>
<comment type="caution">
    <text evidence="2">The sequence shown here is derived from an EMBL/GenBank/DDBJ whole genome shotgun (WGS) entry which is preliminary data.</text>
</comment>
<dbReference type="EMBL" id="VZSG01000001">
    <property type="protein sequence ID" value="NWX81442.1"/>
    <property type="molecule type" value="Genomic_DNA"/>
</dbReference>
<gene>
    <name evidence="2" type="primary">Spata7</name>
    <name evidence="2" type="ORF">NOTPEN_R14690</name>
</gene>
<evidence type="ECO:0000313" key="3">
    <source>
        <dbReference type="Proteomes" id="UP000538817"/>
    </source>
</evidence>
<reference evidence="2 3" key="1">
    <citation type="submission" date="2019-09" db="EMBL/GenBank/DDBJ databases">
        <title>Bird 10,000 Genomes (B10K) Project - Family phase.</title>
        <authorList>
            <person name="Zhang G."/>
        </authorList>
    </citation>
    <scope>NUCLEOTIDE SEQUENCE [LARGE SCALE GENOMIC DNA]</scope>
    <source>
        <strain evidence="2">B10K-MSB-04</strain>
    </source>
</reference>
<dbReference type="GO" id="GO:0005930">
    <property type="term" value="C:axoneme"/>
    <property type="evidence" value="ECO:0007669"/>
    <property type="project" value="TreeGrafter"/>
</dbReference>
<dbReference type="AlphaFoldDB" id="A0A7K6ZC14"/>